<proteinExistence type="predicted"/>
<dbReference type="STRING" id="85643.Tmz1t_2913"/>
<dbReference type="EMBL" id="CP001281">
    <property type="protein sequence ID" value="ACR01512.1"/>
    <property type="molecule type" value="Genomic_DNA"/>
</dbReference>
<evidence type="ECO:0000313" key="2">
    <source>
        <dbReference type="EMBL" id="TXH81401.1"/>
    </source>
</evidence>
<evidence type="ECO:0000313" key="4">
    <source>
        <dbReference type="Proteomes" id="UP000321192"/>
    </source>
</evidence>
<dbReference type="HOGENOM" id="CLU_141075_0_0_4"/>
<dbReference type="KEGG" id="tmz:Tmz1t_2913"/>
<dbReference type="eggNOG" id="ENOG50332E0">
    <property type="taxonomic scope" value="Bacteria"/>
</dbReference>
<organism evidence="1 3">
    <name type="scientific">Thauera aminoaromatica</name>
    <dbReference type="NCBI Taxonomy" id="164330"/>
    <lineage>
        <taxon>Bacteria</taxon>
        <taxon>Pseudomonadati</taxon>
        <taxon>Pseudomonadota</taxon>
        <taxon>Betaproteobacteria</taxon>
        <taxon>Rhodocyclales</taxon>
        <taxon>Zoogloeaceae</taxon>
        <taxon>Thauera</taxon>
    </lineage>
</organism>
<evidence type="ECO:0000313" key="1">
    <source>
        <dbReference type="EMBL" id="ACR01512.1"/>
    </source>
</evidence>
<dbReference type="PROSITE" id="PS51257">
    <property type="entry name" value="PROKAR_LIPOPROTEIN"/>
    <property type="match status" value="1"/>
</dbReference>
<keyword evidence="3" id="KW-1185">Reference proteome</keyword>
<dbReference type="OrthoDB" id="5298805at2"/>
<dbReference type="Proteomes" id="UP000321192">
    <property type="component" value="Unassembled WGS sequence"/>
</dbReference>
<protein>
    <submittedName>
        <fullName evidence="1">Uncharacterized protein</fullName>
    </submittedName>
</protein>
<sequence length="158" mass="17254">MRRALLVLAACSVLGCASEREGTGLLDRAAAAPGPIAGAVGAVWMASELSYLEPEYLAGMLVAYGIYDPLAPTWSIEVSRSGEDRVRMDLHMKRMTTGGDGEARRVFLRNAREIVRAGGFAGFDELSWEEGIESTRPFARRVASGEIRLVRSRTFPEF</sequence>
<accession>C4KAT6</accession>
<dbReference type="RefSeq" id="WP_012585742.1">
    <property type="nucleotide sequence ID" value="NC_011662.2"/>
</dbReference>
<dbReference type="EMBL" id="SSFD01000279">
    <property type="protein sequence ID" value="TXH81401.1"/>
    <property type="molecule type" value="Genomic_DNA"/>
</dbReference>
<evidence type="ECO:0000313" key="3">
    <source>
        <dbReference type="Proteomes" id="UP000002186"/>
    </source>
</evidence>
<reference evidence="2 4" key="3">
    <citation type="submission" date="2018-09" db="EMBL/GenBank/DDBJ databases">
        <title>Metagenome Assembled Genomes from an Advanced Water Purification Facility.</title>
        <authorList>
            <person name="Stamps B.W."/>
            <person name="Spear J.R."/>
        </authorList>
    </citation>
    <scope>NUCLEOTIDE SEQUENCE [LARGE SCALE GENOMIC DNA]</scope>
    <source>
        <strain evidence="2">Bin_27_1</strain>
    </source>
</reference>
<name>C4KAT6_THASP</name>
<reference evidence="1 3" key="2">
    <citation type="journal article" date="2012" name="Stand. Genomic Sci.">
        <title>Complete genome sequence of Thauera aminoaromatica strain MZ1T.</title>
        <authorList>
            <person name="Jiang K."/>
            <person name="Sanseverino J."/>
            <person name="Chauhan A."/>
            <person name="Lucas S."/>
            <person name="Copeland A."/>
            <person name="Lapidus A."/>
            <person name="Del Rio T.G."/>
            <person name="Dalin E."/>
            <person name="Tice H."/>
            <person name="Bruce D."/>
            <person name="Goodwin L."/>
            <person name="Pitluck S."/>
            <person name="Sims D."/>
            <person name="Brettin T."/>
            <person name="Detter J.C."/>
            <person name="Han C."/>
            <person name="Chang Y.J."/>
            <person name="Larimer F."/>
            <person name="Land M."/>
            <person name="Hauser L."/>
            <person name="Kyrpides N.C."/>
            <person name="Mikhailova N."/>
            <person name="Moser S."/>
            <person name="Jegier P."/>
            <person name="Close D."/>
            <person name="Debruyn J.M."/>
            <person name="Wang Y."/>
            <person name="Layton A.C."/>
            <person name="Allen M.S."/>
            <person name="Sayler G.S."/>
        </authorList>
    </citation>
    <scope>NUCLEOTIDE SEQUENCE [LARGE SCALE GENOMIC DNA]</scope>
    <source>
        <strain evidence="1 3">MZ1T</strain>
    </source>
</reference>
<dbReference type="Proteomes" id="UP000002186">
    <property type="component" value="Chromosome"/>
</dbReference>
<accession>A0A5C7SFN1</accession>
<reference evidence="3" key="1">
    <citation type="submission" date="2009-05" db="EMBL/GenBank/DDBJ databases">
        <title>Complete sequence of chromosome of Thauera sp. MZ1T.</title>
        <authorList>
            <consortium name="US DOE Joint Genome Institute"/>
            <person name="Lucas S."/>
            <person name="Copeland A."/>
            <person name="Lapidus A."/>
            <person name="Glavina del Rio T."/>
            <person name="Dalin E."/>
            <person name="Tice H."/>
            <person name="Bruce D."/>
            <person name="Goodwin L."/>
            <person name="Pitluck S."/>
            <person name="Sims D."/>
            <person name="Brettin T."/>
            <person name="Detter J.C."/>
            <person name="Han C."/>
            <person name="Larimer F."/>
            <person name="Land M."/>
            <person name="Hauser L."/>
            <person name="Kyrpides N."/>
            <person name="Mikhailova N."/>
            <person name="Sayler G.S."/>
        </authorList>
    </citation>
    <scope>NUCLEOTIDE SEQUENCE [LARGE SCALE GENOMIC DNA]</scope>
    <source>
        <strain evidence="3">MZ1T</strain>
    </source>
</reference>
<gene>
    <name evidence="1" type="ordered locus">Tmz1t_2913</name>
    <name evidence="2" type="ORF">E6Q80_17300</name>
</gene>
<dbReference type="AlphaFoldDB" id="C4KAT6"/>